<dbReference type="InterPro" id="IPR019734">
    <property type="entry name" value="TPR_rpt"/>
</dbReference>
<keyword evidence="1" id="KW-0677">Repeat</keyword>
<sequence>MKRHVHMRLLSLVFLWAAFFSVVFPIGAETLFEQGEKLFVNNEPARAVLVLENAVKEDPANAKTYQYLGIAYEQLEQYENAISAYERGLASSSALKDTFYFNMANNYLRLGQTDKALEYYGKSVTVNGSFAPSYLNRGNLRVKKGSYREAVSDYQTYLVLKPNDPQKGAIDKMISLLSGAVQEEERKKLEEQRRQKEEAARQQALLDQVLGSLENAGSDTTNLSAGTEKTEDYEGSFDIID</sequence>
<dbReference type="EMBL" id="CP002116">
    <property type="protein sequence ID" value="ADK81478.1"/>
    <property type="molecule type" value="Genomic_DNA"/>
</dbReference>
<proteinExistence type="predicted"/>
<dbReference type="InterPro" id="IPR050498">
    <property type="entry name" value="Ycf3"/>
</dbReference>
<dbReference type="GO" id="GO:0009279">
    <property type="term" value="C:cell outer membrane"/>
    <property type="evidence" value="ECO:0007669"/>
    <property type="project" value="TreeGrafter"/>
</dbReference>
<evidence type="ECO:0000313" key="6">
    <source>
        <dbReference type="EMBL" id="ADK81478.1"/>
    </source>
</evidence>
<dbReference type="AlphaFoldDB" id="E1R1V2"/>
<dbReference type="GO" id="GO:0046813">
    <property type="term" value="P:receptor-mediated virion attachment to host cell"/>
    <property type="evidence" value="ECO:0007669"/>
    <property type="project" value="TreeGrafter"/>
</dbReference>
<dbReference type="Proteomes" id="UP000002318">
    <property type="component" value="Chromosome"/>
</dbReference>
<dbReference type="SUPFAM" id="SSF48452">
    <property type="entry name" value="TPR-like"/>
    <property type="match status" value="1"/>
</dbReference>
<feature type="repeat" description="TPR" evidence="3">
    <location>
        <begin position="62"/>
        <end position="95"/>
    </location>
</feature>
<organism evidence="6 7">
    <name type="scientific">Sediminispirochaeta smaragdinae (strain DSM 11293 / JCM 15392 / SEBR 4228)</name>
    <name type="common">Spirochaeta smaragdinae</name>
    <dbReference type="NCBI Taxonomy" id="573413"/>
    <lineage>
        <taxon>Bacteria</taxon>
        <taxon>Pseudomonadati</taxon>
        <taxon>Spirochaetota</taxon>
        <taxon>Spirochaetia</taxon>
        <taxon>Spirochaetales</taxon>
        <taxon>Spirochaetaceae</taxon>
        <taxon>Sediminispirochaeta</taxon>
    </lineage>
</organism>
<evidence type="ECO:0000256" key="4">
    <source>
        <dbReference type="SAM" id="Coils"/>
    </source>
</evidence>
<keyword evidence="2 3" id="KW-0802">TPR repeat</keyword>
<dbReference type="PANTHER" id="PTHR44858:SF1">
    <property type="entry name" value="UDP-N-ACETYLGLUCOSAMINE--PEPTIDE N-ACETYLGLUCOSAMINYLTRANSFERASE SPINDLY-RELATED"/>
    <property type="match status" value="1"/>
</dbReference>
<protein>
    <submittedName>
        <fullName evidence="6">Tetratricopeptide TPR_2 repeat protein</fullName>
    </submittedName>
</protein>
<keyword evidence="4" id="KW-0175">Coiled coil</keyword>
<accession>E1R1V2</accession>
<evidence type="ECO:0000256" key="2">
    <source>
        <dbReference type="ARBA" id="ARBA00022803"/>
    </source>
</evidence>
<dbReference type="Gene3D" id="1.25.40.10">
    <property type="entry name" value="Tetratricopeptide repeat domain"/>
    <property type="match status" value="2"/>
</dbReference>
<dbReference type="RefSeq" id="WP_013254941.1">
    <property type="nucleotide sequence ID" value="NC_014364.1"/>
</dbReference>
<evidence type="ECO:0000256" key="1">
    <source>
        <dbReference type="ARBA" id="ARBA00022737"/>
    </source>
</evidence>
<evidence type="ECO:0000256" key="5">
    <source>
        <dbReference type="SAM" id="MobiDB-lite"/>
    </source>
</evidence>
<dbReference type="PROSITE" id="PS50005">
    <property type="entry name" value="TPR"/>
    <property type="match status" value="3"/>
</dbReference>
<dbReference type="PANTHER" id="PTHR44858">
    <property type="entry name" value="TETRATRICOPEPTIDE REPEAT PROTEIN 6"/>
    <property type="match status" value="1"/>
</dbReference>
<dbReference type="OrthoDB" id="363363at2"/>
<dbReference type="SMART" id="SM00028">
    <property type="entry name" value="TPR"/>
    <property type="match status" value="4"/>
</dbReference>
<gene>
    <name evidence="6" type="ordered locus">Spirs_2363</name>
</gene>
<reference evidence="6 7" key="1">
    <citation type="journal article" date="2010" name="Stand. Genomic Sci.">
        <title>Complete genome sequence of Spirochaeta smaragdinae type strain (SEBR 4228).</title>
        <authorList>
            <person name="Mavromatis K."/>
            <person name="Yasawong M."/>
            <person name="Chertkov O."/>
            <person name="Lapidus A."/>
            <person name="Lucas S."/>
            <person name="Nolan M."/>
            <person name="Del Rio T.G."/>
            <person name="Tice H."/>
            <person name="Cheng J.F."/>
            <person name="Pitluck S."/>
            <person name="Liolios K."/>
            <person name="Ivanova N."/>
            <person name="Tapia R."/>
            <person name="Han C."/>
            <person name="Bruce D."/>
            <person name="Goodwin L."/>
            <person name="Pati A."/>
            <person name="Chen A."/>
            <person name="Palaniappan K."/>
            <person name="Land M."/>
            <person name="Hauser L."/>
            <person name="Chang Y.J."/>
            <person name="Jeffries C.D."/>
            <person name="Detter J.C."/>
            <person name="Rohde M."/>
            <person name="Brambilla E."/>
            <person name="Spring S."/>
            <person name="Goker M."/>
            <person name="Sikorski J."/>
            <person name="Woyke T."/>
            <person name="Bristow J."/>
            <person name="Eisen J.A."/>
            <person name="Markowitz V."/>
            <person name="Hugenholtz P."/>
            <person name="Klenk H.P."/>
            <person name="Kyrpides N.C."/>
        </authorList>
    </citation>
    <scope>NUCLEOTIDE SEQUENCE [LARGE SCALE GENOMIC DNA]</scope>
    <source>
        <strain evidence="7">DSM 11293 / JCM 15392 / SEBR 4228</strain>
    </source>
</reference>
<dbReference type="Pfam" id="PF13432">
    <property type="entry name" value="TPR_16"/>
    <property type="match status" value="2"/>
</dbReference>
<feature type="coiled-coil region" evidence="4">
    <location>
        <begin position="179"/>
        <end position="209"/>
    </location>
</feature>
<feature type="repeat" description="TPR" evidence="3">
    <location>
        <begin position="131"/>
        <end position="164"/>
    </location>
</feature>
<dbReference type="STRING" id="573413.Spirs_2363"/>
<feature type="region of interest" description="Disordered" evidence="5">
    <location>
        <begin position="211"/>
        <end position="241"/>
    </location>
</feature>
<feature type="repeat" description="TPR" evidence="3">
    <location>
        <begin position="97"/>
        <end position="130"/>
    </location>
</feature>
<keyword evidence="7" id="KW-1185">Reference proteome</keyword>
<name>E1R1V2_SEDSS</name>
<dbReference type="InterPro" id="IPR011990">
    <property type="entry name" value="TPR-like_helical_dom_sf"/>
</dbReference>
<evidence type="ECO:0000256" key="3">
    <source>
        <dbReference type="PROSITE-ProRule" id="PRU00339"/>
    </source>
</evidence>
<dbReference type="HOGENOM" id="CLU_038824_0_0_12"/>
<feature type="compositionally biased region" description="Acidic residues" evidence="5">
    <location>
        <begin position="231"/>
        <end position="241"/>
    </location>
</feature>
<evidence type="ECO:0000313" key="7">
    <source>
        <dbReference type="Proteomes" id="UP000002318"/>
    </source>
</evidence>
<feature type="compositionally biased region" description="Polar residues" evidence="5">
    <location>
        <begin position="215"/>
        <end position="227"/>
    </location>
</feature>
<dbReference type="eggNOG" id="COG0457">
    <property type="taxonomic scope" value="Bacteria"/>
</dbReference>
<dbReference type="KEGG" id="ssm:Spirs_2363"/>